<proteinExistence type="inferred from homology"/>
<dbReference type="OrthoDB" id="10251185at2759"/>
<dbReference type="HAMAP" id="MF_00039">
    <property type="entry name" value="Adenylate_kinase_AK6"/>
    <property type="match status" value="1"/>
</dbReference>
<comment type="similarity">
    <text evidence="10">Belongs to the adenylate kinase family. AK6 subfamily.</text>
</comment>
<keyword evidence="2 10" id="KW-0963">Cytoplasm</keyword>
<dbReference type="Proteomes" id="UP000320333">
    <property type="component" value="Unassembled WGS sequence"/>
</dbReference>
<dbReference type="AlphaFoldDB" id="A0A507FDI3"/>
<comment type="catalytic activity">
    <reaction evidence="1 10">
        <text>AMP + ATP = 2 ADP</text>
        <dbReference type="Rhea" id="RHEA:12973"/>
        <dbReference type="ChEBI" id="CHEBI:30616"/>
        <dbReference type="ChEBI" id="CHEBI:456215"/>
        <dbReference type="ChEBI" id="CHEBI:456216"/>
        <dbReference type="EC" id="2.7.4.3"/>
    </reaction>
</comment>
<comment type="caution">
    <text evidence="11">The sequence shown here is derived from an EMBL/GenBank/DDBJ whole genome shotgun (WGS) entry which is preliminary data.</text>
</comment>
<feature type="region of interest" description="LID" evidence="10">
    <location>
        <begin position="124"/>
        <end position="134"/>
    </location>
</feature>
<feature type="binding site" evidence="10">
    <location>
        <position position="34"/>
    </location>
    <ligand>
        <name>ATP</name>
        <dbReference type="ChEBI" id="CHEBI:30616"/>
    </ligand>
</feature>
<keyword evidence="4 10" id="KW-0698">rRNA processing</keyword>
<evidence type="ECO:0000256" key="6">
    <source>
        <dbReference type="ARBA" id="ARBA00022741"/>
    </source>
</evidence>
<evidence type="ECO:0000256" key="4">
    <source>
        <dbReference type="ARBA" id="ARBA00022552"/>
    </source>
</evidence>
<dbReference type="GO" id="GO:0042274">
    <property type="term" value="P:ribosomal small subunit biogenesis"/>
    <property type="evidence" value="ECO:0007669"/>
    <property type="project" value="UniProtKB-UniRule"/>
</dbReference>
<dbReference type="SUPFAM" id="SSF52540">
    <property type="entry name" value="P-loop containing nucleoside triphosphate hydrolases"/>
    <property type="match status" value="1"/>
</dbReference>
<sequence length="211" mass="23470">MDSDSDQSDAPPVMRAREWPNILITGTPGTGKTTTAASVAQACGLSHVEVGRIVKEKALHDGFDEEFSSFIINEDKVVDELEELMQEGGKVVDHHSCDFFPERWFDLVVVLRANNEVLYPRLESRGYNKKKITENIECEIMDVVKLEAFDSYETDIIVELKSESVQDMEENIGRIEAWVTYRCASAPAFMRVVVVGAPHGGRGYRGAGGRG</sequence>
<dbReference type="Pfam" id="PF13238">
    <property type="entry name" value="AAA_18"/>
    <property type="match status" value="1"/>
</dbReference>
<dbReference type="PANTHER" id="PTHR12595:SF0">
    <property type="entry name" value="ADENYLATE KINASE ISOENZYME 6"/>
    <property type="match status" value="1"/>
</dbReference>
<dbReference type="EC" id="2.7.4.3" evidence="10"/>
<evidence type="ECO:0000313" key="11">
    <source>
        <dbReference type="EMBL" id="TPX73640.1"/>
    </source>
</evidence>
<dbReference type="GO" id="GO:0016887">
    <property type="term" value="F:ATP hydrolysis activity"/>
    <property type="evidence" value="ECO:0007669"/>
    <property type="project" value="UniProtKB-UniRule"/>
</dbReference>
<keyword evidence="8 10" id="KW-0067">ATP-binding</keyword>
<evidence type="ECO:0000256" key="2">
    <source>
        <dbReference type="ARBA" id="ARBA00022490"/>
    </source>
</evidence>
<dbReference type="GO" id="GO:0005524">
    <property type="term" value="F:ATP binding"/>
    <property type="evidence" value="ECO:0007669"/>
    <property type="project" value="UniProtKB-KW"/>
</dbReference>
<evidence type="ECO:0000256" key="1">
    <source>
        <dbReference type="ARBA" id="ARBA00000582"/>
    </source>
</evidence>
<evidence type="ECO:0000256" key="5">
    <source>
        <dbReference type="ARBA" id="ARBA00022679"/>
    </source>
</evidence>
<gene>
    <name evidence="11" type="ORF">CcCBS67573_g05098</name>
</gene>
<feature type="binding site" evidence="10">
    <location>
        <position position="29"/>
    </location>
    <ligand>
        <name>ATP</name>
        <dbReference type="ChEBI" id="CHEBI:30616"/>
    </ligand>
</feature>
<dbReference type="STRING" id="246404.A0A507FDI3"/>
<comment type="subunit">
    <text evidence="10">Interacts with small ribosomal subunit protein uS11. Not a structural component of 43S pre-ribosomes, but transiently interacts with them by binding to uS11.</text>
</comment>
<name>A0A507FDI3_9FUNG</name>
<reference evidence="11 12" key="1">
    <citation type="journal article" date="2019" name="Sci. Rep.">
        <title>Comparative genomics of chytrid fungi reveal insights into the obligate biotrophic and pathogenic lifestyle of Synchytrium endobioticum.</title>
        <authorList>
            <person name="van de Vossenberg B.T.L.H."/>
            <person name="Warris S."/>
            <person name="Nguyen H.D.T."/>
            <person name="van Gent-Pelzer M.P.E."/>
            <person name="Joly D.L."/>
            <person name="van de Geest H.C."/>
            <person name="Bonants P.J.M."/>
            <person name="Smith D.S."/>
            <person name="Levesque C.A."/>
            <person name="van der Lee T.A.J."/>
        </authorList>
    </citation>
    <scope>NUCLEOTIDE SEQUENCE [LARGE SCALE GENOMIC DNA]</scope>
    <source>
        <strain evidence="11 12">CBS 675.73</strain>
    </source>
</reference>
<dbReference type="Gene3D" id="3.40.50.300">
    <property type="entry name" value="P-loop containing nucleotide triphosphate hydrolases"/>
    <property type="match status" value="1"/>
</dbReference>
<feature type="binding site" evidence="10">
    <location>
        <position position="31"/>
    </location>
    <ligand>
        <name>ATP</name>
        <dbReference type="ChEBI" id="CHEBI:30616"/>
    </ligand>
</feature>
<feature type="binding site" evidence="10">
    <location>
        <position position="33"/>
    </location>
    <ligand>
        <name>ATP</name>
        <dbReference type="ChEBI" id="CHEBI:30616"/>
    </ligand>
</feature>
<evidence type="ECO:0000256" key="8">
    <source>
        <dbReference type="ARBA" id="ARBA00022840"/>
    </source>
</evidence>
<dbReference type="PANTHER" id="PTHR12595">
    <property type="entry name" value="POS9-ACTIVATING FACTOR FAP7-RELATED"/>
    <property type="match status" value="1"/>
</dbReference>
<dbReference type="FunFam" id="3.40.50.300:FF:000372">
    <property type="entry name" value="Adenylate kinase isoenzyme 6 homolog"/>
    <property type="match status" value="1"/>
</dbReference>
<dbReference type="GO" id="GO:0004017">
    <property type="term" value="F:AMP kinase activity"/>
    <property type="evidence" value="ECO:0007669"/>
    <property type="project" value="UniProtKB-UniRule"/>
</dbReference>
<evidence type="ECO:0000256" key="3">
    <source>
        <dbReference type="ARBA" id="ARBA00022517"/>
    </source>
</evidence>
<keyword evidence="6 10" id="KW-0547">Nucleotide-binding</keyword>
<dbReference type="GO" id="GO:0006364">
    <property type="term" value="P:rRNA processing"/>
    <property type="evidence" value="ECO:0007669"/>
    <property type="project" value="UniProtKB-KW"/>
</dbReference>
<dbReference type="GO" id="GO:0005737">
    <property type="term" value="C:cytoplasm"/>
    <property type="evidence" value="ECO:0007669"/>
    <property type="project" value="UniProtKB-SubCell"/>
</dbReference>
<dbReference type="InterPro" id="IPR027417">
    <property type="entry name" value="P-loop_NTPase"/>
</dbReference>
<evidence type="ECO:0000256" key="9">
    <source>
        <dbReference type="ARBA" id="ARBA00023242"/>
    </source>
</evidence>
<comment type="catalytic activity">
    <reaction evidence="10">
        <text>ATP + H2O = ADP + phosphate + H(+)</text>
        <dbReference type="Rhea" id="RHEA:13065"/>
        <dbReference type="ChEBI" id="CHEBI:15377"/>
        <dbReference type="ChEBI" id="CHEBI:15378"/>
        <dbReference type="ChEBI" id="CHEBI:30616"/>
        <dbReference type="ChEBI" id="CHEBI:43474"/>
        <dbReference type="ChEBI" id="CHEBI:456216"/>
    </reaction>
</comment>
<comment type="function">
    <text evidence="10">Broad-specificity nucleoside monophosphate (NMP) kinase that catalyzes the reversible transfer of the terminal phosphate group between nucleoside triphosphates and monophosphates. Has also ATPase activity. Involved in the late cytoplasmic maturation steps of the 40S ribosomal particles, specifically 18S rRNA maturation. While NMP activity is not required for ribosome maturation, ATPase activity is. Associates transiently with small ribosomal subunit protein uS11. ATP hydrolysis breaks the interaction with uS11. May temporarily remove uS11 from the ribosome to enable a conformational change of the ribosomal RNA that is needed for the final maturation step of the small ribosomal subunit. Its NMP activity may have a role in nuclear energy homeostasis.</text>
</comment>
<comment type="caution">
    <text evidence="10">Lacks conserved residue(s) required for the propagation of feature annotation.</text>
</comment>
<feature type="binding site" evidence="10">
    <location>
        <position position="32"/>
    </location>
    <ligand>
        <name>ATP</name>
        <dbReference type="ChEBI" id="CHEBI:30616"/>
    </ligand>
</feature>
<dbReference type="EMBL" id="QEAP01000173">
    <property type="protein sequence ID" value="TPX73640.1"/>
    <property type="molecule type" value="Genomic_DNA"/>
</dbReference>
<keyword evidence="5 10" id="KW-0808">Transferase</keyword>
<keyword evidence="12" id="KW-1185">Reference proteome</keyword>
<keyword evidence="9 10" id="KW-0539">Nucleus</keyword>
<dbReference type="GO" id="GO:0005634">
    <property type="term" value="C:nucleus"/>
    <property type="evidence" value="ECO:0007669"/>
    <property type="project" value="UniProtKB-SubCell"/>
</dbReference>
<evidence type="ECO:0000256" key="7">
    <source>
        <dbReference type="ARBA" id="ARBA00022777"/>
    </source>
</evidence>
<protein>
    <recommendedName>
        <fullName evidence="10">Adenylate kinase isoenzyme 6 homolog</fullName>
        <shortName evidence="10">AK6</shortName>
        <ecNumber evidence="10">2.7.4.3</ecNumber>
    </recommendedName>
    <alternativeName>
        <fullName evidence="10">Dual activity adenylate kinase/ATPase</fullName>
        <shortName evidence="10">AK/ATPase</shortName>
    </alternativeName>
</protein>
<organism evidence="11 12">
    <name type="scientific">Chytriomyces confervae</name>
    <dbReference type="NCBI Taxonomy" id="246404"/>
    <lineage>
        <taxon>Eukaryota</taxon>
        <taxon>Fungi</taxon>
        <taxon>Fungi incertae sedis</taxon>
        <taxon>Chytridiomycota</taxon>
        <taxon>Chytridiomycota incertae sedis</taxon>
        <taxon>Chytridiomycetes</taxon>
        <taxon>Chytridiales</taxon>
        <taxon>Chytriomycetaceae</taxon>
        <taxon>Chytriomyces</taxon>
    </lineage>
</organism>
<accession>A0A507FDI3</accession>
<evidence type="ECO:0000313" key="12">
    <source>
        <dbReference type="Proteomes" id="UP000320333"/>
    </source>
</evidence>
<keyword evidence="3 10" id="KW-0690">Ribosome biogenesis</keyword>
<feature type="region of interest" description="NMPbind" evidence="10">
    <location>
        <begin position="49"/>
        <end position="72"/>
    </location>
</feature>
<keyword evidence="7 10" id="KW-0418">Kinase</keyword>
<evidence type="ECO:0000256" key="10">
    <source>
        <dbReference type="HAMAP-Rule" id="MF_03173"/>
    </source>
</evidence>
<comment type="subcellular location">
    <subcellularLocation>
        <location evidence="10">Cytoplasm</location>
    </subcellularLocation>
    <subcellularLocation>
        <location evidence="10">Nucleus</location>
    </subcellularLocation>
</comment>
<feature type="binding site" evidence="10">
    <location>
        <position position="125"/>
    </location>
    <ligand>
        <name>ATP</name>
        <dbReference type="ChEBI" id="CHEBI:30616"/>
    </ligand>
</feature>
<dbReference type="InterPro" id="IPR020618">
    <property type="entry name" value="Adenyl_kinase_AK6"/>
</dbReference>